<evidence type="ECO:0000313" key="7">
    <source>
        <dbReference type="Proteomes" id="UP000324194"/>
    </source>
</evidence>
<dbReference type="AlphaFoldDB" id="A0A5E4PEK2"/>
<dbReference type="InterPro" id="IPR015422">
    <property type="entry name" value="PyrdxlP-dep_Trfase_small"/>
</dbReference>
<protein>
    <recommendedName>
        <fullName evidence="4">Probable glycine dehydrogenase (decarboxylating) subunit 1</fullName>
        <ecNumber evidence="4">1.4.4.2</ecNumber>
    </recommendedName>
    <alternativeName>
        <fullName evidence="4">Glycine cleavage system P-protein subunit 1</fullName>
    </alternativeName>
    <alternativeName>
        <fullName evidence="4">Glycine decarboxylase subunit 1</fullName>
    </alternativeName>
    <alternativeName>
        <fullName evidence="4">Glycine dehydrogenase (aminomethyl-transferring) subunit 1</fullName>
    </alternativeName>
</protein>
<dbReference type="GO" id="GO:0019464">
    <property type="term" value="P:glycine decarboxylation via glycine cleavage system"/>
    <property type="evidence" value="ECO:0007669"/>
    <property type="project" value="UniProtKB-UniRule"/>
</dbReference>
<dbReference type="NCBIfam" id="NF001696">
    <property type="entry name" value="PRK00451.1"/>
    <property type="match status" value="1"/>
</dbReference>
<gene>
    <name evidence="4 6" type="primary">gcvPA</name>
    <name evidence="6" type="ORF">AQUSIP_01820</name>
</gene>
<organism evidence="6 7">
    <name type="scientific">Aquicella siphonis</name>
    <dbReference type="NCBI Taxonomy" id="254247"/>
    <lineage>
        <taxon>Bacteria</taxon>
        <taxon>Pseudomonadati</taxon>
        <taxon>Pseudomonadota</taxon>
        <taxon>Gammaproteobacteria</taxon>
        <taxon>Legionellales</taxon>
        <taxon>Coxiellaceae</taxon>
        <taxon>Aquicella</taxon>
    </lineage>
</organism>
<dbReference type="Pfam" id="PF02347">
    <property type="entry name" value="GDC-P"/>
    <property type="match status" value="1"/>
</dbReference>
<dbReference type="GO" id="GO:0009116">
    <property type="term" value="P:nucleoside metabolic process"/>
    <property type="evidence" value="ECO:0007669"/>
    <property type="project" value="InterPro"/>
</dbReference>
<dbReference type="PANTHER" id="PTHR42806:SF1">
    <property type="entry name" value="GLYCINE DEHYDROGENASE (DECARBOXYLATING)"/>
    <property type="match status" value="1"/>
</dbReference>
<comment type="subunit">
    <text evidence="4">The glycine cleavage system is composed of four proteins: P, T, L and H. In this organism, the P 'protein' is a heterodimer of two subunits.</text>
</comment>
<dbReference type="InterPro" id="IPR049315">
    <property type="entry name" value="GDC-P_N"/>
</dbReference>
<dbReference type="Proteomes" id="UP000324194">
    <property type="component" value="Chromosome 1"/>
</dbReference>
<dbReference type="Gene3D" id="3.90.1150.10">
    <property type="entry name" value="Aspartate Aminotransferase, domain 1"/>
    <property type="match status" value="1"/>
</dbReference>
<evidence type="ECO:0000256" key="2">
    <source>
        <dbReference type="ARBA" id="ARBA00023002"/>
    </source>
</evidence>
<dbReference type="Gene3D" id="3.40.640.10">
    <property type="entry name" value="Type I PLP-dependent aspartate aminotransferase-like (Major domain)"/>
    <property type="match status" value="1"/>
</dbReference>
<dbReference type="KEGG" id="asip:AQUSIP_01820"/>
<dbReference type="PIRSF" id="PIRSF006815">
    <property type="entry name" value="GcvPA"/>
    <property type="match status" value="1"/>
</dbReference>
<dbReference type="InterPro" id="IPR020581">
    <property type="entry name" value="GDC_P"/>
</dbReference>
<dbReference type="CDD" id="cd00613">
    <property type="entry name" value="GDC-P"/>
    <property type="match status" value="1"/>
</dbReference>
<reference evidence="6 7" key="1">
    <citation type="submission" date="2019-08" db="EMBL/GenBank/DDBJ databases">
        <authorList>
            <person name="Guy L."/>
        </authorList>
    </citation>
    <scope>NUCLEOTIDE SEQUENCE [LARGE SCALE GENOMIC DNA]</scope>
    <source>
        <strain evidence="6 7">SGT-108</strain>
    </source>
</reference>
<feature type="domain" description="Glycine cleavage system P-protein N-terminal" evidence="5">
    <location>
        <begin position="3"/>
        <end position="442"/>
    </location>
</feature>
<comment type="similarity">
    <text evidence="4">Belongs to the GcvP family. N-terminal subunit subfamily.</text>
</comment>
<dbReference type="OrthoDB" id="9801272at2"/>
<keyword evidence="7" id="KW-1185">Reference proteome</keyword>
<dbReference type="InterPro" id="IPR015421">
    <property type="entry name" value="PyrdxlP-dep_Trfase_major"/>
</dbReference>
<evidence type="ECO:0000256" key="4">
    <source>
        <dbReference type="HAMAP-Rule" id="MF_00712"/>
    </source>
</evidence>
<evidence type="ECO:0000256" key="1">
    <source>
        <dbReference type="ARBA" id="ARBA00003788"/>
    </source>
</evidence>
<evidence type="ECO:0000259" key="5">
    <source>
        <dbReference type="Pfam" id="PF02347"/>
    </source>
</evidence>
<dbReference type="PANTHER" id="PTHR42806">
    <property type="entry name" value="GLYCINE CLEAVAGE SYSTEM P-PROTEIN"/>
    <property type="match status" value="1"/>
</dbReference>
<dbReference type="EC" id="1.4.4.2" evidence="4"/>
<sequence length="460" mass="50744">MPFIPHTEQDVREMLDTIGIQKLETLFDEIPDSLRKASLEGIPSGISEMELGRLMRERAQQDGGMTCFIGAGAYEHHIPAAVWDVAARGEFYTAYTPYQAEASQGSLQLIYEYQTMMANLMALEVSNASLYDGASALAEAILMAVRLGSKKHKTSILLPRSIHPHYREAAQTIVGQQNIKLIEVPYHKDTGRIEMNTLDTLLNDDVAAFVIPQPNFFGALEEVDELTDWAREKEILSIAAVNPMAMALLKPPGQWGREGVDIACGEGQPLGIPMASGGPYYGILCAKKAHVRQMPGRIVGRTVDVEGKSGYVLTMQAREQHIRRAKATSNICTNQGLMVTASTIYMSLMGPQGLLRTAALCHERTRELKQELTAIPGVEAVFRAPFFNEIVVRLNKPVEQMLKELAARKIQGGYALGQKYPELSDCLLICATETKTTDDIKLFAKHLRDVLEGRKLACPA</sequence>
<dbReference type="HAMAP" id="MF_00712">
    <property type="entry name" value="GcvPA"/>
    <property type="match status" value="1"/>
</dbReference>
<comment type="function">
    <text evidence="1 4">The glycine cleavage system catalyzes the degradation of glycine. The P protein binds the alpha-amino group of glycine through its pyridoxal phosphate cofactor; CO(2) is released and the remaining methylamine moiety is then transferred to the lipoamide cofactor of the H protein.</text>
</comment>
<dbReference type="GO" id="GO:0004375">
    <property type="term" value="F:glycine dehydrogenase (decarboxylating) activity"/>
    <property type="evidence" value="ECO:0007669"/>
    <property type="project" value="UniProtKB-EC"/>
</dbReference>
<accession>A0A5E4PEK2</accession>
<comment type="catalytic activity">
    <reaction evidence="3 4">
        <text>N(6)-[(R)-lipoyl]-L-lysyl-[glycine-cleavage complex H protein] + glycine + H(+) = N(6)-[(R)-S(8)-aminomethyldihydrolipoyl]-L-lysyl-[glycine-cleavage complex H protein] + CO2</text>
        <dbReference type="Rhea" id="RHEA:24304"/>
        <dbReference type="Rhea" id="RHEA-COMP:10494"/>
        <dbReference type="Rhea" id="RHEA-COMP:10495"/>
        <dbReference type="ChEBI" id="CHEBI:15378"/>
        <dbReference type="ChEBI" id="CHEBI:16526"/>
        <dbReference type="ChEBI" id="CHEBI:57305"/>
        <dbReference type="ChEBI" id="CHEBI:83099"/>
        <dbReference type="ChEBI" id="CHEBI:83143"/>
        <dbReference type="EC" id="1.4.4.2"/>
    </reaction>
</comment>
<dbReference type="RefSeq" id="WP_148337737.1">
    <property type="nucleotide sequence ID" value="NZ_LR699119.1"/>
</dbReference>
<dbReference type="EMBL" id="LR699119">
    <property type="protein sequence ID" value="VVC74908.1"/>
    <property type="molecule type" value="Genomic_DNA"/>
</dbReference>
<dbReference type="InterPro" id="IPR023010">
    <property type="entry name" value="GcvPA"/>
</dbReference>
<keyword evidence="2 4" id="KW-0560">Oxidoreductase</keyword>
<dbReference type="InterPro" id="IPR015424">
    <property type="entry name" value="PyrdxlP-dep_Trfase"/>
</dbReference>
<dbReference type="SUPFAM" id="SSF53383">
    <property type="entry name" value="PLP-dependent transferases"/>
    <property type="match status" value="1"/>
</dbReference>
<name>A0A5E4PEK2_9COXI</name>
<proteinExistence type="inferred from homology"/>
<evidence type="ECO:0000256" key="3">
    <source>
        <dbReference type="ARBA" id="ARBA00049026"/>
    </source>
</evidence>
<evidence type="ECO:0000313" key="6">
    <source>
        <dbReference type="EMBL" id="VVC74908.1"/>
    </source>
</evidence>